<dbReference type="Pfam" id="PF00266">
    <property type="entry name" value="Aminotran_5"/>
    <property type="match status" value="1"/>
</dbReference>
<dbReference type="PANTHER" id="PTHR43586">
    <property type="entry name" value="CYSTEINE DESULFURASE"/>
    <property type="match status" value="1"/>
</dbReference>
<protein>
    <submittedName>
        <fullName evidence="3">Aminotransferase</fullName>
    </submittedName>
</protein>
<dbReference type="InterPro" id="IPR015422">
    <property type="entry name" value="PyrdxlP-dep_Trfase_small"/>
</dbReference>
<organism evidence="3 4">
    <name type="scientific">Roseomonas fluvialis</name>
    <dbReference type="NCBI Taxonomy" id="1750527"/>
    <lineage>
        <taxon>Bacteria</taxon>
        <taxon>Pseudomonadati</taxon>
        <taxon>Pseudomonadota</taxon>
        <taxon>Alphaproteobacteria</taxon>
        <taxon>Acetobacterales</taxon>
        <taxon>Roseomonadaceae</taxon>
        <taxon>Roseomonas</taxon>
    </lineage>
</organism>
<evidence type="ECO:0000259" key="2">
    <source>
        <dbReference type="Pfam" id="PF00266"/>
    </source>
</evidence>
<evidence type="ECO:0000313" key="4">
    <source>
        <dbReference type="Proteomes" id="UP000831327"/>
    </source>
</evidence>
<dbReference type="Gene3D" id="3.40.640.10">
    <property type="entry name" value="Type I PLP-dependent aspartate aminotransferase-like (Major domain)"/>
    <property type="match status" value="1"/>
</dbReference>
<dbReference type="PANTHER" id="PTHR43586:SF15">
    <property type="entry name" value="BLR3095 PROTEIN"/>
    <property type="match status" value="1"/>
</dbReference>
<evidence type="ECO:0000313" key="3">
    <source>
        <dbReference type="EMBL" id="BDG71334.1"/>
    </source>
</evidence>
<dbReference type="InterPro" id="IPR015424">
    <property type="entry name" value="PyrdxlP-dep_Trfase"/>
</dbReference>
<evidence type="ECO:0000256" key="1">
    <source>
        <dbReference type="ARBA" id="ARBA00022898"/>
    </source>
</evidence>
<keyword evidence="4" id="KW-1185">Reference proteome</keyword>
<dbReference type="Proteomes" id="UP000831327">
    <property type="component" value="Chromosome"/>
</dbReference>
<gene>
    <name evidence="3" type="ORF">Rmf_12630</name>
</gene>
<keyword evidence="3" id="KW-0808">Transferase</keyword>
<dbReference type="RefSeq" id="WP_244458613.1">
    <property type="nucleotide sequence ID" value="NZ_AP025637.1"/>
</dbReference>
<dbReference type="GO" id="GO:0008483">
    <property type="term" value="F:transaminase activity"/>
    <property type="evidence" value="ECO:0007669"/>
    <property type="project" value="UniProtKB-KW"/>
</dbReference>
<dbReference type="SUPFAM" id="SSF53383">
    <property type="entry name" value="PLP-dependent transferases"/>
    <property type="match status" value="1"/>
</dbReference>
<dbReference type="EMBL" id="AP025637">
    <property type="protein sequence ID" value="BDG71334.1"/>
    <property type="molecule type" value="Genomic_DNA"/>
</dbReference>
<dbReference type="InterPro" id="IPR015421">
    <property type="entry name" value="PyrdxlP-dep_Trfase_major"/>
</dbReference>
<reference evidence="3 4" key="1">
    <citation type="journal article" date="2016" name="Microbes Environ.">
        <title>Phylogenetically diverse aerobic anoxygenic phototrophic bacteria isolated from epilithic biofilms in Tama river, Japan.</title>
        <authorList>
            <person name="Hirose S."/>
            <person name="Matsuura K."/>
            <person name="Haruta S."/>
        </authorList>
    </citation>
    <scope>NUCLEOTIDE SEQUENCE [LARGE SCALE GENOMIC DNA]</scope>
    <source>
        <strain evidence="3 4">S08</strain>
    </source>
</reference>
<proteinExistence type="predicted"/>
<keyword evidence="3" id="KW-0032">Aminotransferase</keyword>
<sequence>MLACQRHLFDIPREVAYLNAAAWSPLPLAVQEAGREGVARKGRPWALDPGLGAFQHERCRTAAAALIGAAAEDVALVSSVSYGVATAGKIFAPPAGTRVLVLQDDHSSPVLEWMARADAQGFTVDTVPRPTDGDWTAAVEDAIAKPGAPVSLASISNVHWSDGGAIDLLRIAPLLRAKGAALLVDATHGAGVMPIDVATIDPDFLIFPTYKWVLGPYGRAFLYVAKRRQDGVPLEQTPFGRKSVSSERVPYFADLAYAPTARRFDMGERDHFIGLDMAATGMEMMAGWGQAAIAERCAMLTARLEDGLAAAGALLPKRALRAPHILCVGFRGAMPAGLIDEMAALHAYAAPRLGRMRISPHVYNDEEDVDRFVDVYRRVTLRAAAA</sequence>
<dbReference type="InterPro" id="IPR000192">
    <property type="entry name" value="Aminotrans_V_dom"/>
</dbReference>
<feature type="domain" description="Aminotransferase class V" evidence="2">
    <location>
        <begin position="55"/>
        <end position="372"/>
    </location>
</feature>
<dbReference type="Gene3D" id="3.90.1150.10">
    <property type="entry name" value="Aspartate Aminotransferase, domain 1"/>
    <property type="match status" value="1"/>
</dbReference>
<name>A0ABN6NY39_9PROT</name>
<keyword evidence="1" id="KW-0663">Pyridoxal phosphate</keyword>
<accession>A0ABN6NY39</accession>